<reference evidence="1 2" key="1">
    <citation type="submission" date="2018-12" db="EMBL/GenBank/DDBJ databases">
        <authorList>
            <person name="Feng G."/>
            <person name="Zhu H."/>
        </authorList>
    </citation>
    <scope>NUCLEOTIDE SEQUENCE [LARGE SCALE GENOMIC DNA]</scope>
    <source>
        <strain evidence="1 2">KCTC 12533</strain>
    </source>
</reference>
<keyword evidence="2" id="KW-1185">Reference proteome</keyword>
<evidence type="ECO:0000313" key="2">
    <source>
        <dbReference type="Proteomes" id="UP000273500"/>
    </source>
</evidence>
<dbReference type="Proteomes" id="UP000273500">
    <property type="component" value="Unassembled WGS sequence"/>
</dbReference>
<comment type="caution">
    <text evidence="1">The sequence shown here is derived from an EMBL/GenBank/DDBJ whole genome shotgun (WGS) entry which is preliminary data.</text>
</comment>
<sequence>MPEEIFIDSVSIGRKRENRIDILKYKTSDSVYVVINFYSKSNSKWKLLNKYKFEKDYLSGIDPVITDFNGDGLNDVTYVSDVAARGSNEIRRLFIYRRESHDLMLVKNSELYPNMLYNKELKCIDALLLHGGCTTVFLKLVNDSLKATASVELSDSVYVKTYDEGGREKSKVVRAAGDDEFIRYKNFNPLEEYQ</sequence>
<proteinExistence type="predicted"/>
<name>A0A3R9MTT9_9BACT</name>
<protein>
    <submittedName>
        <fullName evidence="1">Uncharacterized protein</fullName>
    </submittedName>
</protein>
<dbReference type="EMBL" id="RWIT01000005">
    <property type="protein sequence ID" value="RSK48312.1"/>
    <property type="molecule type" value="Genomic_DNA"/>
</dbReference>
<evidence type="ECO:0000313" key="1">
    <source>
        <dbReference type="EMBL" id="RSK48312.1"/>
    </source>
</evidence>
<dbReference type="AlphaFoldDB" id="A0A3R9MTT9"/>
<accession>A0A3R9MTT9</accession>
<dbReference type="OrthoDB" id="789281at2"/>
<organism evidence="1 2">
    <name type="scientific">Hymenobacter rigui</name>
    <dbReference type="NCBI Taxonomy" id="334424"/>
    <lineage>
        <taxon>Bacteria</taxon>
        <taxon>Pseudomonadati</taxon>
        <taxon>Bacteroidota</taxon>
        <taxon>Cytophagia</taxon>
        <taxon>Cytophagales</taxon>
        <taxon>Hymenobacteraceae</taxon>
        <taxon>Hymenobacter</taxon>
    </lineage>
</organism>
<gene>
    <name evidence="1" type="ORF">EI291_11325</name>
</gene>